<dbReference type="RefSeq" id="WP_180915330.1">
    <property type="nucleotide sequence ID" value="NZ_CP059165.1"/>
</dbReference>
<reference evidence="4 5" key="2">
    <citation type="submission" date="2020-07" db="EMBL/GenBank/DDBJ databases">
        <authorList>
            <person name="Yu X."/>
        </authorList>
    </citation>
    <scope>NUCLEOTIDE SEQUENCE [LARGE SCALE GENOMIC DNA]</scope>
    <source>
        <strain evidence="5">24</strain>
    </source>
</reference>
<dbReference type="PANTHER" id="PTHR37042:SF4">
    <property type="entry name" value="OUTER MEMBRANE PROTEIN RV1973"/>
    <property type="match status" value="1"/>
</dbReference>
<dbReference type="GO" id="GO:0016020">
    <property type="term" value="C:membrane"/>
    <property type="evidence" value="ECO:0007669"/>
    <property type="project" value="UniProtKB-SubCell"/>
</dbReference>
<reference evidence="5" key="3">
    <citation type="submission" date="2023-07" db="EMBL/GenBank/DDBJ databases">
        <title>Description of Mycobacterium gordonae subsp. intergordonae subsp.nov. and Mycobacterium gordonae subsp. gordonae subsp. nov.</title>
        <authorList>
            <person name="Huang H."/>
        </authorList>
    </citation>
    <scope>NUCLEOTIDE SEQUENCE [LARGE SCALE GENOMIC DNA]</scope>
    <source>
        <strain evidence="5">24</strain>
    </source>
</reference>
<sequence length="244" mass="26251">MPPRELPTEGSDADNPRSVVLTEAVSDSAPSSATHDDDFAEVEARAEAARARATALREKAEAAAAGTSGAEHAAWTPQARHLRRMGRNARTLAAALLIVCAALAGSGYLAWDHHRAVQQRQRADEFATAARNAVMTMMSIDGTRARDDMQRFADETTGQFKAGVLMGAEDMVKALEQSKITAKATIQAVGVQSMTEDSAVVLVAAKSELTKPDKDKPETRLWRLVVNVERDGGRLKVSKVEFVP</sequence>
<accession>A0A7D6HU56</accession>
<protein>
    <recommendedName>
        <fullName evidence="6">Mce protein</fullName>
    </recommendedName>
</protein>
<evidence type="ECO:0000256" key="1">
    <source>
        <dbReference type="ARBA" id="ARBA00004370"/>
    </source>
</evidence>
<dbReference type="EMBL" id="CP059165">
    <property type="protein sequence ID" value="QLL06753.1"/>
    <property type="molecule type" value="Genomic_DNA"/>
</dbReference>
<dbReference type="PANTHER" id="PTHR37042">
    <property type="entry name" value="OUTER MEMBRANE PROTEIN RV1973"/>
    <property type="match status" value="1"/>
</dbReference>
<proteinExistence type="predicted"/>
<dbReference type="KEGG" id="mgor:H0P51_24090"/>
<name>A0A7D6HU56_9MYCO</name>
<dbReference type="Proteomes" id="UP000510682">
    <property type="component" value="Chromosome"/>
</dbReference>
<evidence type="ECO:0000256" key="3">
    <source>
        <dbReference type="SAM" id="Phobius"/>
    </source>
</evidence>
<evidence type="ECO:0000256" key="2">
    <source>
        <dbReference type="ARBA" id="ARBA00023136"/>
    </source>
</evidence>
<evidence type="ECO:0008006" key="6">
    <source>
        <dbReference type="Google" id="ProtNLM"/>
    </source>
</evidence>
<gene>
    <name evidence="4" type="ORF">H0P51_24090</name>
</gene>
<dbReference type="AlphaFoldDB" id="A0A7D6HU56"/>
<keyword evidence="5" id="KW-1185">Reference proteome</keyword>
<comment type="subcellular location">
    <subcellularLocation>
        <location evidence="1">Membrane</location>
    </subcellularLocation>
</comment>
<evidence type="ECO:0000313" key="5">
    <source>
        <dbReference type="Proteomes" id="UP000510682"/>
    </source>
</evidence>
<evidence type="ECO:0000313" key="4">
    <source>
        <dbReference type="EMBL" id="QLL06753.1"/>
    </source>
</evidence>
<keyword evidence="3" id="KW-1133">Transmembrane helix</keyword>
<keyword evidence="3" id="KW-0812">Transmembrane</keyword>
<feature type="transmembrane region" description="Helical" evidence="3">
    <location>
        <begin position="92"/>
        <end position="111"/>
    </location>
</feature>
<keyword evidence="2 3" id="KW-0472">Membrane</keyword>
<reference evidence="5" key="1">
    <citation type="submission" date="2020-07" db="EMBL/GenBank/DDBJ databases">
        <title>Description of Mycobacterium gordonae subsp. intergordonae subsp.nov. and Mycobacterium gordonae subsp. gordonae subsp. nov.</title>
        <authorList>
            <person name="Yu X."/>
        </authorList>
    </citation>
    <scope>NUCLEOTIDE SEQUENCE [LARGE SCALE GENOMIC DNA]</scope>
    <source>
        <strain evidence="5">24</strain>
    </source>
</reference>
<organism evidence="4 5">
    <name type="scientific">Mycobacterium vicinigordonae</name>
    <dbReference type="NCBI Taxonomy" id="1719132"/>
    <lineage>
        <taxon>Bacteria</taxon>
        <taxon>Bacillati</taxon>
        <taxon>Actinomycetota</taxon>
        <taxon>Actinomycetes</taxon>
        <taxon>Mycobacteriales</taxon>
        <taxon>Mycobacteriaceae</taxon>
        <taxon>Mycobacterium</taxon>
    </lineage>
</organism>